<comment type="caution">
    <text evidence="1">The sequence shown here is derived from an EMBL/GenBank/DDBJ whole genome shotgun (WGS) entry which is preliminary data.</text>
</comment>
<dbReference type="Pfam" id="PF19939">
    <property type="entry name" value="DUF6401"/>
    <property type="match status" value="1"/>
</dbReference>
<evidence type="ECO:0000313" key="1">
    <source>
        <dbReference type="EMBL" id="GAA4618569.1"/>
    </source>
</evidence>
<name>A0ABP8U125_9ACTN</name>
<sequence length="89" mass="9814">MIGEVGEEGVAAMGRMPGLAAAVDQHAAAIRDIVAGSGQELTLRVLREYLEGFTDAAIERGWWPDEEFDWETIRVVAVCSLIQELQELR</sequence>
<proteinExistence type="predicted"/>
<protein>
    <submittedName>
        <fullName evidence="1">Uncharacterized protein</fullName>
    </submittedName>
</protein>
<evidence type="ECO:0000313" key="2">
    <source>
        <dbReference type="Proteomes" id="UP001500212"/>
    </source>
</evidence>
<reference evidence="2" key="1">
    <citation type="journal article" date="2019" name="Int. J. Syst. Evol. Microbiol.">
        <title>The Global Catalogue of Microorganisms (GCM) 10K type strain sequencing project: providing services to taxonomists for standard genome sequencing and annotation.</title>
        <authorList>
            <consortium name="The Broad Institute Genomics Platform"/>
            <consortium name="The Broad Institute Genome Sequencing Center for Infectious Disease"/>
            <person name="Wu L."/>
            <person name="Ma J."/>
        </authorList>
    </citation>
    <scope>NUCLEOTIDE SEQUENCE [LARGE SCALE GENOMIC DNA]</scope>
    <source>
        <strain evidence="2">JCM 17938</strain>
    </source>
</reference>
<keyword evidence="2" id="KW-1185">Reference proteome</keyword>
<dbReference type="Proteomes" id="UP001500212">
    <property type="component" value="Unassembled WGS sequence"/>
</dbReference>
<accession>A0ABP8U125</accession>
<dbReference type="EMBL" id="BAABHJ010000040">
    <property type="protein sequence ID" value="GAA4618569.1"/>
    <property type="molecule type" value="Genomic_DNA"/>
</dbReference>
<organism evidence="1 2">
    <name type="scientific">Actinoallomurus liliacearum</name>
    <dbReference type="NCBI Taxonomy" id="1080073"/>
    <lineage>
        <taxon>Bacteria</taxon>
        <taxon>Bacillati</taxon>
        <taxon>Actinomycetota</taxon>
        <taxon>Actinomycetes</taxon>
        <taxon>Streptosporangiales</taxon>
        <taxon>Thermomonosporaceae</taxon>
        <taxon>Actinoallomurus</taxon>
    </lineage>
</organism>
<dbReference type="InterPro" id="IPR045647">
    <property type="entry name" value="DUF6401"/>
</dbReference>
<gene>
    <name evidence="1" type="ORF">GCM10023195_83550</name>
</gene>